<dbReference type="Proteomes" id="UP000193067">
    <property type="component" value="Unassembled WGS sequence"/>
</dbReference>
<evidence type="ECO:0000256" key="1">
    <source>
        <dbReference type="ARBA" id="ARBA00022630"/>
    </source>
</evidence>
<sequence length="431" mass="46926">MTAQARKDFEVAIVGGGVVGLTCAAALQKAGVSVKVFEAAAAFGEIGAGIGIGPNAARLLQEIGVLDSILQRTGPDELKTTGFIFRPGVGDHRAVYRIPTRDPDDAQLFIHRATFLDGLVSSVDPAIAHFHKRCVSVTDSPTNPKRVVLHFLDGTTHEADVVLGADGIKSSVRKYVLGGSDDRLSFSNTVAYRALIPYDKLKAAGMKTDLTEAPTCFMGPDKHFIIFPINNNETINVVAFAARYDIPIGAEKLPEGSPTVEYVTREEVKKVYEGWGPDIAILLDNMPEKPSKWIINVVHPPLKNYAKGQVVLLGDAAHGMLPHLGAGAGQGIEDAYFLARLLSHPETTADHLEDVLQVYSQLRHPRAQMVWERSRNTGRIYEGHGPHGQDWDRVGEDLARAYPPVWHHDMEGDVEVAVTLLRERGAFQAVV</sequence>
<evidence type="ECO:0000256" key="3">
    <source>
        <dbReference type="ARBA" id="ARBA00023002"/>
    </source>
</evidence>
<reference evidence="5 6" key="1">
    <citation type="journal article" date="2015" name="Biotechnol. Biofuels">
        <title>Enhanced degradation of softwood versus hardwood by the white-rot fungus Pycnoporus coccineus.</title>
        <authorList>
            <person name="Couturier M."/>
            <person name="Navarro D."/>
            <person name="Chevret D."/>
            <person name="Henrissat B."/>
            <person name="Piumi F."/>
            <person name="Ruiz-Duenas F.J."/>
            <person name="Martinez A.T."/>
            <person name="Grigoriev I.V."/>
            <person name="Riley R."/>
            <person name="Lipzen A."/>
            <person name="Berrin J.G."/>
            <person name="Master E.R."/>
            <person name="Rosso M.N."/>
        </authorList>
    </citation>
    <scope>NUCLEOTIDE SEQUENCE [LARGE SCALE GENOMIC DNA]</scope>
    <source>
        <strain evidence="5 6">BRFM310</strain>
    </source>
</reference>
<keyword evidence="3" id="KW-0560">Oxidoreductase</keyword>
<keyword evidence="6" id="KW-1185">Reference proteome</keyword>
<keyword evidence="2" id="KW-0274">FAD</keyword>
<dbReference type="GO" id="GO:0016491">
    <property type="term" value="F:oxidoreductase activity"/>
    <property type="evidence" value="ECO:0007669"/>
    <property type="project" value="UniProtKB-KW"/>
</dbReference>
<dbReference type="SUPFAM" id="SSF51905">
    <property type="entry name" value="FAD/NAD(P)-binding domain"/>
    <property type="match status" value="1"/>
</dbReference>
<evidence type="ECO:0000313" key="5">
    <source>
        <dbReference type="EMBL" id="OSC96346.1"/>
    </source>
</evidence>
<evidence type="ECO:0000313" key="6">
    <source>
        <dbReference type="Proteomes" id="UP000193067"/>
    </source>
</evidence>
<protein>
    <submittedName>
        <fullName evidence="5">FAD/NAD-P-binding domain-containing protein</fullName>
    </submittedName>
</protein>
<gene>
    <name evidence="5" type="ORF">PYCCODRAFT_1441113</name>
</gene>
<proteinExistence type="predicted"/>
<accession>A0A1Y2I5E5</accession>
<organism evidence="5 6">
    <name type="scientific">Trametes coccinea (strain BRFM310)</name>
    <name type="common">Pycnoporus coccineus</name>
    <dbReference type="NCBI Taxonomy" id="1353009"/>
    <lineage>
        <taxon>Eukaryota</taxon>
        <taxon>Fungi</taxon>
        <taxon>Dikarya</taxon>
        <taxon>Basidiomycota</taxon>
        <taxon>Agaricomycotina</taxon>
        <taxon>Agaricomycetes</taxon>
        <taxon>Polyporales</taxon>
        <taxon>Polyporaceae</taxon>
        <taxon>Trametes</taxon>
    </lineage>
</organism>
<dbReference type="InterPro" id="IPR036188">
    <property type="entry name" value="FAD/NAD-bd_sf"/>
</dbReference>
<dbReference type="Pfam" id="PF01494">
    <property type="entry name" value="FAD_binding_3"/>
    <property type="match status" value="1"/>
</dbReference>
<dbReference type="STRING" id="1353009.A0A1Y2I5E5"/>
<dbReference type="OrthoDB" id="417877at2759"/>
<feature type="domain" description="FAD-binding" evidence="4">
    <location>
        <begin position="9"/>
        <end position="373"/>
    </location>
</feature>
<dbReference type="GO" id="GO:0071949">
    <property type="term" value="F:FAD binding"/>
    <property type="evidence" value="ECO:0007669"/>
    <property type="project" value="InterPro"/>
</dbReference>
<dbReference type="InterPro" id="IPR002938">
    <property type="entry name" value="FAD-bd"/>
</dbReference>
<name>A0A1Y2I5E5_TRAC3</name>
<dbReference type="AlphaFoldDB" id="A0A1Y2I5E5"/>
<dbReference type="EMBL" id="KZ084187">
    <property type="protein sequence ID" value="OSC96346.1"/>
    <property type="molecule type" value="Genomic_DNA"/>
</dbReference>
<dbReference type="PANTHER" id="PTHR46720:SF3">
    <property type="entry name" value="FAD-BINDING DOMAIN-CONTAINING PROTEIN-RELATED"/>
    <property type="match status" value="1"/>
</dbReference>
<dbReference type="GO" id="GO:0044550">
    <property type="term" value="P:secondary metabolite biosynthetic process"/>
    <property type="evidence" value="ECO:0007669"/>
    <property type="project" value="TreeGrafter"/>
</dbReference>
<dbReference type="PANTHER" id="PTHR46720">
    <property type="entry name" value="HYDROXYLASE, PUTATIVE (AFU_ORTHOLOGUE AFUA_3G01460)-RELATED"/>
    <property type="match status" value="1"/>
</dbReference>
<dbReference type="Gene3D" id="3.50.50.60">
    <property type="entry name" value="FAD/NAD(P)-binding domain"/>
    <property type="match status" value="1"/>
</dbReference>
<dbReference type="InterPro" id="IPR051104">
    <property type="entry name" value="FAD_monoxygenase"/>
</dbReference>
<evidence type="ECO:0000259" key="4">
    <source>
        <dbReference type="Pfam" id="PF01494"/>
    </source>
</evidence>
<dbReference type="SUPFAM" id="SSF54373">
    <property type="entry name" value="FAD-linked reductases, C-terminal domain"/>
    <property type="match status" value="1"/>
</dbReference>
<evidence type="ECO:0000256" key="2">
    <source>
        <dbReference type="ARBA" id="ARBA00022827"/>
    </source>
</evidence>
<keyword evidence="1" id="KW-0285">Flavoprotein</keyword>
<dbReference type="PRINTS" id="PR00420">
    <property type="entry name" value="RNGMNOXGNASE"/>
</dbReference>